<feature type="domain" description="Pre-SET" evidence="10">
    <location>
        <begin position="119"/>
        <end position="195"/>
    </location>
</feature>
<dbReference type="Pfam" id="PF00856">
    <property type="entry name" value="SET"/>
    <property type="match status" value="1"/>
</dbReference>
<dbReference type="SMART" id="SM00317">
    <property type="entry name" value="SET"/>
    <property type="match status" value="1"/>
</dbReference>
<proteinExistence type="predicted"/>
<comment type="subcellular location">
    <subcellularLocation>
        <location evidence="1">Chromosome</location>
    </subcellularLocation>
</comment>
<keyword evidence="13" id="KW-1185">Reference proteome</keyword>
<evidence type="ECO:0000256" key="4">
    <source>
        <dbReference type="ARBA" id="ARBA00022679"/>
    </source>
</evidence>
<feature type="domain" description="Post-SET" evidence="11">
    <location>
        <begin position="441"/>
        <end position="457"/>
    </location>
</feature>
<dbReference type="GO" id="GO:0005694">
    <property type="term" value="C:chromosome"/>
    <property type="evidence" value="ECO:0007669"/>
    <property type="project" value="UniProtKB-SubCell"/>
</dbReference>
<dbReference type="STRING" id="401625.A0A0P1B946"/>
<dbReference type="OrthoDB" id="308383at2759"/>
<dbReference type="Proteomes" id="UP000054845">
    <property type="component" value="Unassembled WGS sequence"/>
</dbReference>
<dbReference type="EMBL" id="CCYA01000118">
    <property type="protein sequence ID" value="CEH12211.1"/>
    <property type="molecule type" value="Genomic_DNA"/>
</dbReference>
<dbReference type="InterPro" id="IPR007728">
    <property type="entry name" value="Pre-SET_dom"/>
</dbReference>
<dbReference type="PANTHER" id="PTHR46223">
    <property type="entry name" value="HISTONE-LYSINE N-METHYLTRANSFERASE SUV39H"/>
    <property type="match status" value="1"/>
</dbReference>
<evidence type="ECO:0000256" key="7">
    <source>
        <dbReference type="ARBA" id="ARBA00022833"/>
    </source>
</evidence>
<evidence type="ECO:0000256" key="2">
    <source>
        <dbReference type="ARBA" id="ARBA00022454"/>
    </source>
</evidence>
<evidence type="ECO:0000259" key="9">
    <source>
        <dbReference type="PROSITE" id="PS50280"/>
    </source>
</evidence>
<keyword evidence="3 12" id="KW-0489">Methyltransferase</keyword>
<organism evidence="12 13">
    <name type="scientific">Ceraceosorus bombacis</name>
    <dbReference type="NCBI Taxonomy" id="401625"/>
    <lineage>
        <taxon>Eukaryota</taxon>
        <taxon>Fungi</taxon>
        <taxon>Dikarya</taxon>
        <taxon>Basidiomycota</taxon>
        <taxon>Ustilaginomycotina</taxon>
        <taxon>Exobasidiomycetes</taxon>
        <taxon>Ceraceosorales</taxon>
        <taxon>Ceraceosoraceae</taxon>
        <taxon>Ceraceosorus</taxon>
    </lineage>
</organism>
<dbReference type="PROSITE" id="PS50868">
    <property type="entry name" value="POST_SET"/>
    <property type="match status" value="1"/>
</dbReference>
<dbReference type="PROSITE" id="PS50280">
    <property type="entry name" value="SET"/>
    <property type="match status" value="1"/>
</dbReference>
<keyword evidence="5" id="KW-0949">S-adenosyl-L-methionine</keyword>
<name>A0A0P1B946_9BASI</name>
<feature type="domain" description="SET" evidence="9">
    <location>
        <begin position="198"/>
        <end position="402"/>
    </location>
</feature>
<dbReference type="InterPro" id="IPR003616">
    <property type="entry name" value="Post-SET_dom"/>
</dbReference>
<evidence type="ECO:0000259" key="11">
    <source>
        <dbReference type="PROSITE" id="PS50868"/>
    </source>
</evidence>
<dbReference type="SUPFAM" id="SSF82199">
    <property type="entry name" value="SET domain"/>
    <property type="match status" value="1"/>
</dbReference>
<evidence type="ECO:0000256" key="3">
    <source>
        <dbReference type="ARBA" id="ARBA00022603"/>
    </source>
</evidence>
<dbReference type="PANTHER" id="PTHR46223:SF3">
    <property type="entry name" value="HISTONE-LYSINE N-METHYLTRANSFERASE SET-23"/>
    <property type="match status" value="1"/>
</dbReference>
<evidence type="ECO:0000256" key="6">
    <source>
        <dbReference type="ARBA" id="ARBA00022723"/>
    </source>
</evidence>
<dbReference type="InterPro" id="IPR001214">
    <property type="entry name" value="SET_dom"/>
</dbReference>
<dbReference type="Gene3D" id="2.170.270.10">
    <property type="entry name" value="SET domain"/>
    <property type="match status" value="1"/>
</dbReference>
<evidence type="ECO:0000256" key="1">
    <source>
        <dbReference type="ARBA" id="ARBA00004286"/>
    </source>
</evidence>
<sequence>MAAVEARSARPAAEPPASSGRRLNFGSQEIRNLSASRTNATRLADIIHFDQQARGDSLDSRHADVFIAQVHECEGTLAPFSVTNTVDSEVLPPLEFCYTDAIIQSTNVPAAQHPPVLPKGCSCDDDVCDPKHCECRQIGREFDPTWSNFAADAFAYQADGILAEGPRQYPGTTIWECNENCGCSIDCPNRVVSKGRKVWLDLFKTEGKGWGIRSPRALERGTFVLHYAGELLTYDESQERSELYEEIGNLYTYDIDTWWVPRQIYYQPFEDEIVAKAGAGERGAQALLARKREVIGAEYVKREQGIVKSEYTDDKEQVDVSSSEAEEIWERFIRDKISSRDEPFTLDAALWGNLSRYFNSSCEPNMATYTVYTSTRDFRRPLLAFFTTRAIEENEELTFCYSGQSQEEAEEMTDAVQRDKAIEELADKPVGQEVGVNSKLSAIRCLCGTRKCKGLLFRNN</sequence>
<dbReference type="SMART" id="SM00468">
    <property type="entry name" value="PreSET"/>
    <property type="match status" value="1"/>
</dbReference>
<dbReference type="GO" id="GO:0042054">
    <property type="term" value="F:histone methyltransferase activity"/>
    <property type="evidence" value="ECO:0007669"/>
    <property type="project" value="InterPro"/>
</dbReference>
<dbReference type="InterPro" id="IPR046341">
    <property type="entry name" value="SET_dom_sf"/>
</dbReference>
<feature type="compositionally biased region" description="Low complexity" evidence="8">
    <location>
        <begin position="1"/>
        <end position="19"/>
    </location>
</feature>
<evidence type="ECO:0000256" key="5">
    <source>
        <dbReference type="ARBA" id="ARBA00022691"/>
    </source>
</evidence>
<dbReference type="GO" id="GO:0008270">
    <property type="term" value="F:zinc ion binding"/>
    <property type="evidence" value="ECO:0007669"/>
    <property type="project" value="InterPro"/>
</dbReference>
<evidence type="ECO:0000313" key="13">
    <source>
        <dbReference type="Proteomes" id="UP000054845"/>
    </source>
</evidence>
<keyword evidence="7" id="KW-0862">Zinc</keyword>
<evidence type="ECO:0000313" key="12">
    <source>
        <dbReference type="EMBL" id="CEH12211.1"/>
    </source>
</evidence>
<dbReference type="GO" id="GO:0032259">
    <property type="term" value="P:methylation"/>
    <property type="evidence" value="ECO:0007669"/>
    <property type="project" value="UniProtKB-KW"/>
</dbReference>
<keyword evidence="6" id="KW-0479">Metal-binding</keyword>
<reference evidence="12 13" key="1">
    <citation type="submission" date="2014-09" db="EMBL/GenBank/DDBJ databases">
        <authorList>
            <person name="Magalhaes I.L.F."/>
            <person name="Oliveira U."/>
            <person name="Santos F.R."/>
            <person name="Vidigal T.H.D.A."/>
            <person name="Brescovit A.D."/>
            <person name="Santos A.J."/>
        </authorList>
    </citation>
    <scope>NUCLEOTIDE SEQUENCE [LARGE SCALE GENOMIC DNA]</scope>
</reference>
<keyword evidence="4 12" id="KW-0808">Transferase</keyword>
<accession>A0A0P1B946</accession>
<evidence type="ECO:0000256" key="8">
    <source>
        <dbReference type="SAM" id="MobiDB-lite"/>
    </source>
</evidence>
<protein>
    <submittedName>
        <fullName evidence="12">Histone H3 (Lys9) methyltransferase SUV39H1/Clr4, required for transcriptional silencing</fullName>
    </submittedName>
</protein>
<dbReference type="AlphaFoldDB" id="A0A0P1B946"/>
<dbReference type="InterPro" id="IPR050973">
    <property type="entry name" value="H3K9_Histone-Lys_N-MTase"/>
</dbReference>
<evidence type="ECO:0000259" key="10">
    <source>
        <dbReference type="PROSITE" id="PS50867"/>
    </source>
</evidence>
<dbReference type="Pfam" id="PF05033">
    <property type="entry name" value="Pre-SET"/>
    <property type="match status" value="1"/>
</dbReference>
<dbReference type="PROSITE" id="PS50867">
    <property type="entry name" value="PRE_SET"/>
    <property type="match status" value="1"/>
</dbReference>
<keyword evidence="2" id="KW-0158">Chromosome</keyword>
<feature type="region of interest" description="Disordered" evidence="8">
    <location>
        <begin position="1"/>
        <end position="24"/>
    </location>
</feature>
<dbReference type="GO" id="GO:0005634">
    <property type="term" value="C:nucleus"/>
    <property type="evidence" value="ECO:0007669"/>
    <property type="project" value="InterPro"/>
</dbReference>